<accession>A0A1S3Y834</accession>
<reference evidence="1" key="1">
    <citation type="submission" date="2025-08" db="UniProtKB">
        <authorList>
            <consortium name="RefSeq"/>
        </authorList>
    </citation>
    <scope>IDENTIFICATION</scope>
</reference>
<dbReference type="PaxDb" id="4097-A0A1S3Y834"/>
<organism evidence="1">
    <name type="scientific">Nicotiana tabacum</name>
    <name type="common">Common tobacco</name>
    <dbReference type="NCBI Taxonomy" id="4097"/>
    <lineage>
        <taxon>Eukaryota</taxon>
        <taxon>Viridiplantae</taxon>
        <taxon>Streptophyta</taxon>
        <taxon>Embryophyta</taxon>
        <taxon>Tracheophyta</taxon>
        <taxon>Spermatophyta</taxon>
        <taxon>Magnoliopsida</taxon>
        <taxon>eudicotyledons</taxon>
        <taxon>Gunneridae</taxon>
        <taxon>Pentapetalae</taxon>
        <taxon>asterids</taxon>
        <taxon>lamiids</taxon>
        <taxon>Solanales</taxon>
        <taxon>Solanaceae</taxon>
        <taxon>Nicotianoideae</taxon>
        <taxon>Nicotianeae</taxon>
        <taxon>Nicotiana</taxon>
    </lineage>
</organism>
<dbReference type="InterPro" id="IPR027124">
    <property type="entry name" value="Swc5/CFDP1/2"/>
</dbReference>
<dbReference type="OrthoDB" id="418748at2759"/>
<dbReference type="STRING" id="4097.A0A1S3Y834"/>
<sequence>MVDEPVMASGGKADVWELEVMARKESIKEEKRHETRWVVDKAQDVDSFKLRYSGRVWSRNGIGILVDKDLRELVVEVRMVNDKLMTIKLVVGGFTLNIISAHATQAGLDEEVKRHFWEDLDEMVRGIPHTEKLFIEGDFNVHIGASELEFFEEEGALCHLSEFGGRDSD</sequence>
<dbReference type="KEGG" id="nta:107773560"/>
<evidence type="ECO:0000313" key="1">
    <source>
        <dbReference type="RefSeq" id="XP_016448451.1"/>
    </source>
</evidence>
<dbReference type="PANTHER" id="PTHR23227">
    <property type="entry name" value="BUCENTAUR RELATED"/>
    <property type="match status" value="1"/>
</dbReference>
<name>A0A1S3Y834_TOBAC</name>
<dbReference type="RefSeq" id="XP_016448451.1">
    <property type="nucleotide sequence ID" value="XM_016592965.1"/>
</dbReference>
<proteinExistence type="predicted"/>
<dbReference type="Gene3D" id="3.60.10.10">
    <property type="entry name" value="Endonuclease/exonuclease/phosphatase"/>
    <property type="match status" value="1"/>
</dbReference>
<dbReference type="SUPFAM" id="SSF56219">
    <property type="entry name" value="DNase I-like"/>
    <property type="match status" value="1"/>
</dbReference>
<gene>
    <name evidence="1" type="primary">LOC107773560</name>
</gene>
<dbReference type="PANTHER" id="PTHR23227:SF67">
    <property type="entry name" value="CRANIOFACIAL DEVELOPMENT PROTEIN 2-LIKE"/>
    <property type="match status" value="1"/>
</dbReference>
<dbReference type="InterPro" id="IPR036691">
    <property type="entry name" value="Endo/exonu/phosph_ase_sf"/>
</dbReference>
<dbReference type="AlphaFoldDB" id="A0A1S3Y834"/>
<protein>
    <submittedName>
        <fullName evidence="1">Craniofacial development protein 2-like</fullName>
    </submittedName>
</protein>